<dbReference type="Gene3D" id="3.20.20.150">
    <property type="entry name" value="Divalent-metal-dependent TIM barrel enzymes"/>
    <property type="match status" value="1"/>
</dbReference>
<name>A0A381RVL5_9ZZZZ</name>
<gene>
    <name evidence="2" type="ORF">METZ01_LOCUS45817</name>
</gene>
<evidence type="ECO:0000259" key="1">
    <source>
        <dbReference type="Pfam" id="PF01261"/>
    </source>
</evidence>
<dbReference type="InterPro" id="IPR013022">
    <property type="entry name" value="Xyl_isomerase-like_TIM-brl"/>
</dbReference>
<feature type="domain" description="Xylose isomerase-like TIM barrel" evidence="1">
    <location>
        <begin position="115"/>
        <end position="344"/>
    </location>
</feature>
<organism evidence="2">
    <name type="scientific">marine metagenome</name>
    <dbReference type="NCBI Taxonomy" id="408172"/>
    <lineage>
        <taxon>unclassified sequences</taxon>
        <taxon>metagenomes</taxon>
        <taxon>ecological metagenomes</taxon>
    </lineage>
</organism>
<dbReference type="EMBL" id="UINC01002105">
    <property type="protein sequence ID" value="SUZ92963.1"/>
    <property type="molecule type" value="Genomic_DNA"/>
</dbReference>
<accession>A0A381RVL5</accession>
<reference evidence="2" key="1">
    <citation type="submission" date="2018-05" db="EMBL/GenBank/DDBJ databases">
        <authorList>
            <person name="Lanie J.A."/>
            <person name="Ng W.-L."/>
            <person name="Kazmierczak K.M."/>
            <person name="Andrzejewski T.M."/>
            <person name="Davidsen T.M."/>
            <person name="Wayne K.J."/>
            <person name="Tettelin H."/>
            <person name="Glass J.I."/>
            <person name="Rusch D."/>
            <person name="Podicherti R."/>
            <person name="Tsui H.-C.T."/>
            <person name="Winkler M.E."/>
        </authorList>
    </citation>
    <scope>NUCLEOTIDE SEQUENCE</scope>
</reference>
<dbReference type="InterPro" id="IPR036237">
    <property type="entry name" value="Xyl_isomerase-like_sf"/>
</dbReference>
<dbReference type="Pfam" id="PF01261">
    <property type="entry name" value="AP_endonuc_2"/>
    <property type="match status" value="1"/>
</dbReference>
<dbReference type="SUPFAM" id="SSF51658">
    <property type="entry name" value="Xylose isomerase-like"/>
    <property type="match status" value="1"/>
</dbReference>
<proteinExistence type="predicted"/>
<protein>
    <recommendedName>
        <fullName evidence="1">Xylose isomerase-like TIM barrel domain-containing protein</fullName>
    </recommendedName>
</protein>
<dbReference type="InterPro" id="IPR050312">
    <property type="entry name" value="IolE/XylAMocC-like"/>
</dbReference>
<sequence>MIKDLGNFLLRLRPILDSARLQLAEGSEKMSVDFTRREFLGAVTTAGLAPRATKAVGQSSVSEPLYRISLAQWSLNQTIFGPRGDNFMSLLRTDPDAVLRGTLNPLDFARTARRDYDIDAIEYVNQFFFGQARNASYLRDLKQRADDEGVRSLLIMCDAEGNLGDPDASARTTAIENHHKWVEAAAFLGCHAIRVNARSEGAWDEQVKLATDGLARLATFADGHGIDVIVENHGGLSSNGEWLSTVMEAVNHPRVGTLPDFGNFNLADGELYDNYQGVAEMMPYAKAVSAKSHDFDATGNHTTIDFARMMRIVLDAGYRGYVGIEYEGQRLSEPDGIRATKALLERVRSELAGEY</sequence>
<evidence type="ECO:0000313" key="2">
    <source>
        <dbReference type="EMBL" id="SUZ92963.1"/>
    </source>
</evidence>
<dbReference type="PANTHER" id="PTHR12110">
    <property type="entry name" value="HYDROXYPYRUVATE ISOMERASE"/>
    <property type="match status" value="1"/>
</dbReference>
<dbReference type="AlphaFoldDB" id="A0A381RVL5"/>
<dbReference type="PANTHER" id="PTHR12110:SF53">
    <property type="entry name" value="BLR5974 PROTEIN"/>
    <property type="match status" value="1"/>
</dbReference>